<dbReference type="SUPFAM" id="SSF53335">
    <property type="entry name" value="S-adenosyl-L-methionine-dependent methyltransferases"/>
    <property type="match status" value="1"/>
</dbReference>
<evidence type="ECO:0000313" key="2">
    <source>
        <dbReference type="EMBL" id="MPV85328.1"/>
    </source>
</evidence>
<reference evidence="2 3" key="1">
    <citation type="submission" date="2019-10" db="EMBL/GenBank/DDBJ databases">
        <title>Cardiobacteriales fam. a chemoheterotrophic member of the order Cardiobacteriales, and proposal of Cardiobacteriales fam. nov.</title>
        <authorList>
            <person name="Wang C."/>
        </authorList>
    </citation>
    <scope>NUCLEOTIDE SEQUENCE [LARGE SCALE GENOMIC DNA]</scope>
    <source>
        <strain evidence="2 3">ML27</strain>
    </source>
</reference>
<feature type="coiled-coil region" evidence="1">
    <location>
        <begin position="391"/>
        <end position="435"/>
    </location>
</feature>
<dbReference type="Proteomes" id="UP000471298">
    <property type="component" value="Unassembled WGS sequence"/>
</dbReference>
<evidence type="ECO:0000256" key="1">
    <source>
        <dbReference type="SAM" id="Coils"/>
    </source>
</evidence>
<dbReference type="GO" id="GO:0032259">
    <property type="term" value="P:methylation"/>
    <property type="evidence" value="ECO:0007669"/>
    <property type="project" value="UniProtKB-KW"/>
</dbReference>
<keyword evidence="2" id="KW-0808">Transferase</keyword>
<dbReference type="CDD" id="cd02440">
    <property type="entry name" value="AdoMet_MTases"/>
    <property type="match status" value="1"/>
</dbReference>
<evidence type="ECO:0000313" key="3">
    <source>
        <dbReference type="Proteomes" id="UP000471298"/>
    </source>
</evidence>
<gene>
    <name evidence="2" type="ORF">GCU85_01095</name>
</gene>
<keyword evidence="2" id="KW-0489">Methyltransferase</keyword>
<dbReference type="Gene3D" id="3.40.50.150">
    <property type="entry name" value="Vaccinia Virus protein VP39"/>
    <property type="match status" value="1"/>
</dbReference>
<name>A0A6N7EXY1_9GAMM</name>
<protein>
    <submittedName>
        <fullName evidence="2">Methyltransferase domain-containing protein</fullName>
    </submittedName>
</protein>
<dbReference type="InterPro" id="IPR029063">
    <property type="entry name" value="SAM-dependent_MTases_sf"/>
</dbReference>
<keyword evidence="3" id="KW-1185">Reference proteome</keyword>
<dbReference type="AlphaFoldDB" id="A0A6N7EXY1"/>
<dbReference type="Pfam" id="PF13489">
    <property type="entry name" value="Methyltransf_23"/>
    <property type="match status" value="1"/>
</dbReference>
<dbReference type="InParanoid" id="A0A6N7EXY1"/>
<dbReference type="RefSeq" id="WP_152808468.1">
    <property type="nucleotide sequence ID" value="NZ_WHNW01000001.1"/>
</dbReference>
<dbReference type="PANTHER" id="PTHR43861">
    <property type="entry name" value="TRANS-ACONITATE 2-METHYLTRANSFERASE-RELATED"/>
    <property type="match status" value="1"/>
</dbReference>
<dbReference type="PANTHER" id="PTHR43861:SF6">
    <property type="entry name" value="METHYLTRANSFERASE TYPE 11"/>
    <property type="match status" value="1"/>
</dbReference>
<organism evidence="2 3">
    <name type="scientific">Ostreibacterium oceani</name>
    <dbReference type="NCBI Taxonomy" id="2654998"/>
    <lineage>
        <taxon>Bacteria</taxon>
        <taxon>Pseudomonadati</taxon>
        <taxon>Pseudomonadota</taxon>
        <taxon>Gammaproteobacteria</taxon>
        <taxon>Cardiobacteriales</taxon>
        <taxon>Ostreibacteriaceae</taxon>
        <taxon>Ostreibacterium</taxon>
    </lineage>
</organism>
<dbReference type="EMBL" id="WHNW01000001">
    <property type="protein sequence ID" value="MPV85328.1"/>
    <property type="molecule type" value="Genomic_DNA"/>
</dbReference>
<accession>A0A6N7EXY1</accession>
<proteinExistence type="predicted"/>
<dbReference type="GO" id="GO:0008168">
    <property type="term" value="F:methyltransferase activity"/>
    <property type="evidence" value="ECO:0007669"/>
    <property type="project" value="UniProtKB-KW"/>
</dbReference>
<sequence length="476" mass="54826">MGKVYQRQFDPKDKNSSLALIAKHIPKGSRVLDIGCGVGELGRYLKEVKDCYVVGIEYSQESIQIATQKLDKAVMLDLNKDRLESNLFDVQATEFDVIVIADVLEHIYSPERVLESAKSLLSDSGKLLISIPNAGYVGALIGLYDDSWHYREEGILDRTHIRFYTQKTIAALLDETGFQQQICDRVSRDLLDSEFTQRIDSQADAVRNWLLAKPEGSTYQFIIEARPNTQTVNWTKAEPAPPMSIQHIVKLYWQPNNESEFTESNTQLQRGMMGEINRLSFDLPTDQLAKWRIDFADRKGVYFIKNLRVYQTDGELLWSCTQSPYTTALHEAVTDSQDSLPMRVLANSAQAFLLMKPEHPIATVQDHLRIVIEISSPISELNTAFYDAVPISAYREMCEQYASTKNQLENNCQRIQSLEKKIIAMQQQVNAHQRQEKQWDVERQQYKTDINRIHQSASWRYTVPIRNFIRYIRRSS</sequence>
<keyword evidence="1" id="KW-0175">Coiled coil</keyword>
<comment type="caution">
    <text evidence="2">The sequence shown here is derived from an EMBL/GenBank/DDBJ whole genome shotgun (WGS) entry which is preliminary data.</text>
</comment>